<accession>A0ABT0YDP2</accession>
<reference evidence="9 10" key="1">
    <citation type="submission" date="2022-06" db="EMBL/GenBank/DDBJ databases">
        <title>Actinoplanes abujensis sp. nov., isolated from Nigerian arid soil.</title>
        <authorList>
            <person name="Ding P."/>
        </authorList>
    </citation>
    <scope>NUCLEOTIDE SEQUENCE [LARGE SCALE GENOMIC DNA]</scope>
    <source>
        <strain evidence="10">TRM88002</strain>
    </source>
</reference>
<keyword evidence="5 7" id="KW-1133">Transmembrane helix</keyword>
<dbReference type="PANTHER" id="PTHR42718:SF46">
    <property type="entry name" value="BLR6921 PROTEIN"/>
    <property type="match status" value="1"/>
</dbReference>
<evidence type="ECO:0000313" key="10">
    <source>
        <dbReference type="Proteomes" id="UP001523216"/>
    </source>
</evidence>
<name>A0ABT0YDP2_9ACTN</name>
<dbReference type="InterPro" id="IPR011701">
    <property type="entry name" value="MFS"/>
</dbReference>
<keyword evidence="6 7" id="KW-0472">Membrane</keyword>
<dbReference type="CDD" id="cd17321">
    <property type="entry name" value="MFS_MMR_MDR_like"/>
    <property type="match status" value="1"/>
</dbReference>
<comment type="caution">
    <text evidence="9">The sequence shown here is derived from an EMBL/GenBank/DDBJ whole genome shotgun (WGS) entry which is preliminary data.</text>
</comment>
<protein>
    <submittedName>
        <fullName evidence="9">MFS transporter</fullName>
    </submittedName>
</protein>
<evidence type="ECO:0000256" key="7">
    <source>
        <dbReference type="SAM" id="Phobius"/>
    </source>
</evidence>
<feature type="transmembrane region" description="Helical" evidence="7">
    <location>
        <begin position="178"/>
        <end position="196"/>
    </location>
</feature>
<dbReference type="RefSeq" id="WP_251803921.1">
    <property type="nucleotide sequence ID" value="NZ_JAMQOL010000072.1"/>
</dbReference>
<feature type="transmembrane region" description="Helical" evidence="7">
    <location>
        <begin position="382"/>
        <end position="399"/>
    </location>
</feature>
<evidence type="ECO:0000259" key="8">
    <source>
        <dbReference type="PROSITE" id="PS50850"/>
    </source>
</evidence>
<organism evidence="9 10">
    <name type="scientific">Paractinoplanes hotanensis</name>
    <dbReference type="NCBI Taxonomy" id="2906497"/>
    <lineage>
        <taxon>Bacteria</taxon>
        <taxon>Bacillati</taxon>
        <taxon>Actinomycetota</taxon>
        <taxon>Actinomycetes</taxon>
        <taxon>Micromonosporales</taxon>
        <taxon>Micromonosporaceae</taxon>
        <taxon>Paractinoplanes</taxon>
    </lineage>
</organism>
<evidence type="ECO:0000256" key="5">
    <source>
        <dbReference type="ARBA" id="ARBA00022989"/>
    </source>
</evidence>
<keyword evidence="4 7" id="KW-0812">Transmembrane</keyword>
<feature type="transmembrane region" description="Helical" evidence="7">
    <location>
        <begin position="20"/>
        <end position="45"/>
    </location>
</feature>
<dbReference type="Gene3D" id="1.20.1720.10">
    <property type="entry name" value="Multidrug resistance protein D"/>
    <property type="match status" value="1"/>
</dbReference>
<keyword evidence="3" id="KW-1003">Cell membrane</keyword>
<feature type="transmembrane region" description="Helical" evidence="7">
    <location>
        <begin position="278"/>
        <end position="298"/>
    </location>
</feature>
<evidence type="ECO:0000256" key="6">
    <source>
        <dbReference type="ARBA" id="ARBA00023136"/>
    </source>
</evidence>
<dbReference type="InterPro" id="IPR036259">
    <property type="entry name" value="MFS_trans_sf"/>
</dbReference>
<feature type="transmembrane region" description="Helical" evidence="7">
    <location>
        <begin position="82"/>
        <end position="104"/>
    </location>
</feature>
<feature type="transmembrane region" description="Helical" evidence="7">
    <location>
        <begin position="246"/>
        <end position="266"/>
    </location>
</feature>
<dbReference type="Proteomes" id="UP001523216">
    <property type="component" value="Unassembled WGS sequence"/>
</dbReference>
<comment type="subcellular location">
    <subcellularLocation>
        <location evidence="1">Cell membrane</location>
        <topology evidence="1">Multi-pass membrane protein</topology>
    </subcellularLocation>
</comment>
<gene>
    <name evidence="9" type="ORF">LXN57_42180</name>
</gene>
<feature type="transmembrane region" description="Helical" evidence="7">
    <location>
        <begin position="208"/>
        <end position="225"/>
    </location>
</feature>
<feature type="transmembrane region" description="Helical" evidence="7">
    <location>
        <begin position="334"/>
        <end position="353"/>
    </location>
</feature>
<dbReference type="EMBL" id="JAMQOL010000072">
    <property type="protein sequence ID" value="MCM4084166.1"/>
    <property type="molecule type" value="Genomic_DNA"/>
</dbReference>
<feature type="transmembrane region" description="Helical" evidence="7">
    <location>
        <begin position="310"/>
        <end position="328"/>
    </location>
</feature>
<feature type="domain" description="Major facilitator superfamily (MFS) profile" evidence="8">
    <location>
        <begin position="1"/>
        <end position="438"/>
    </location>
</feature>
<dbReference type="Pfam" id="PF07690">
    <property type="entry name" value="MFS_1"/>
    <property type="match status" value="1"/>
</dbReference>
<feature type="transmembrane region" description="Helical" evidence="7">
    <location>
        <begin position="411"/>
        <end position="432"/>
    </location>
</feature>
<feature type="transmembrane region" description="Helical" evidence="7">
    <location>
        <begin position="57"/>
        <end position="76"/>
    </location>
</feature>
<evidence type="ECO:0000256" key="2">
    <source>
        <dbReference type="ARBA" id="ARBA00022448"/>
    </source>
</evidence>
<evidence type="ECO:0000313" key="9">
    <source>
        <dbReference type="EMBL" id="MCM4084166.1"/>
    </source>
</evidence>
<dbReference type="PROSITE" id="PS50850">
    <property type="entry name" value="MFS"/>
    <property type="match status" value="1"/>
</dbReference>
<evidence type="ECO:0000256" key="1">
    <source>
        <dbReference type="ARBA" id="ARBA00004651"/>
    </source>
</evidence>
<dbReference type="Gene3D" id="1.20.1250.20">
    <property type="entry name" value="MFS general substrate transporter like domains"/>
    <property type="match status" value="1"/>
</dbReference>
<evidence type="ECO:0000256" key="4">
    <source>
        <dbReference type="ARBA" id="ARBA00022692"/>
    </source>
</evidence>
<dbReference type="SUPFAM" id="SSF103473">
    <property type="entry name" value="MFS general substrate transporter"/>
    <property type="match status" value="1"/>
</dbReference>
<keyword evidence="2" id="KW-0813">Transport</keyword>
<dbReference type="InterPro" id="IPR020846">
    <property type="entry name" value="MFS_dom"/>
</dbReference>
<feature type="transmembrane region" description="Helical" evidence="7">
    <location>
        <begin position="144"/>
        <end position="166"/>
    </location>
</feature>
<keyword evidence="10" id="KW-1185">Reference proteome</keyword>
<proteinExistence type="predicted"/>
<feature type="transmembrane region" description="Helical" evidence="7">
    <location>
        <begin position="116"/>
        <end position="138"/>
    </location>
</feature>
<sequence length="448" mass="46183">MLQLDAQVVTVALPRLQTELGFSVTSLSWVPNAYALAFGGLLLLGGRLGDVLGRVRVFTLGTAIFALASVLAGVAQEPTTMIVARVLQGVGSAVAAPSILALVVSLARTQRERTRGLTLFTAASAVGSSVGLILGGLLTTLASWRWGLLINLPIGLFVVLVVRRVVPEIDRHRGSIDVPGAVTVTGGSVALIFGLLRAAEISWTDPVTVIAFAVAAVLLTACVFVERRAVHPLIDAALLRNRARTGALTVMGATVGAHFAMIYLVVQYDQRGLEFDPLQAGLAFLPLTVTVLVLSQIVPPLLSRVGAQALTVAGTLLVTLSFVGFAMLDAGSSYLTGVLPALLVHSVGVAFVFNATTVEVMSGLENTDTGAMSGLLQTGQQLGGSFGIAVAVATIAATGGRSGETEEFIDALPAGFQAAGVVALLAALVAAFTMRTPKRRSPATPSTT</sequence>
<evidence type="ECO:0000256" key="3">
    <source>
        <dbReference type="ARBA" id="ARBA00022475"/>
    </source>
</evidence>
<dbReference type="PANTHER" id="PTHR42718">
    <property type="entry name" value="MAJOR FACILITATOR SUPERFAMILY MULTIDRUG TRANSPORTER MFSC"/>
    <property type="match status" value="1"/>
</dbReference>